<gene>
    <name evidence="1" type="ORF">pRT18-1_294k_tetX_00278</name>
</gene>
<sequence>MYLGVAELPLDHAKRGLYLRSHLRLGLLDLALGFVQGAAFIEHLVGAAACCDLPDHFSVGMPGALFDACVTVIGADDVLVAVQQLVDLGDIRHGGLYLTVCGD</sequence>
<reference evidence="1" key="1">
    <citation type="submission" date="2020-03" db="EMBL/GenBank/DDBJ databases">
        <title>Deciphering the structural diversity and classification of mobile tigecycline resistance gene tet(X)-bearing plasmidome among bacteria.</title>
        <authorList>
            <person name="Li R."/>
            <person name="Lu X."/>
            <person name="Peng K."/>
            <person name="Liu Z."/>
            <person name="Li Y."/>
            <person name="Liu Y."/>
            <person name="Xiao X."/>
            <person name="Wang Z."/>
        </authorList>
    </citation>
    <scope>NUCLEOTIDE SEQUENCE</scope>
    <source>
        <strain evidence="1">RT18-1</strain>
        <plasmid evidence="1">pRT18-1_294k_tetX</plasmid>
    </source>
</reference>
<name>A0A6H1PYZ4_ECOLX</name>
<organism evidence="1">
    <name type="scientific">Escherichia coli</name>
    <dbReference type="NCBI Taxonomy" id="562"/>
    <lineage>
        <taxon>Bacteria</taxon>
        <taxon>Pseudomonadati</taxon>
        <taxon>Pseudomonadota</taxon>
        <taxon>Gammaproteobacteria</taxon>
        <taxon>Enterobacterales</taxon>
        <taxon>Enterobacteriaceae</taxon>
        <taxon>Escherichia</taxon>
    </lineage>
</organism>
<dbReference type="EMBL" id="MT219824">
    <property type="protein sequence ID" value="QIZ19373.1"/>
    <property type="molecule type" value="Genomic_DNA"/>
</dbReference>
<protein>
    <submittedName>
        <fullName evidence="1">Uncharacterized protein</fullName>
    </submittedName>
</protein>
<accession>A0A6H1PYZ4</accession>
<keyword evidence="1" id="KW-0614">Plasmid</keyword>
<evidence type="ECO:0000313" key="1">
    <source>
        <dbReference type="EMBL" id="QIZ19373.1"/>
    </source>
</evidence>
<geneLocation type="plasmid" evidence="1">
    <name>pRT18-1_294k_tetX</name>
</geneLocation>
<proteinExistence type="predicted"/>
<dbReference type="AlphaFoldDB" id="A0A6H1PYZ4"/>